<evidence type="ECO:0000256" key="4">
    <source>
        <dbReference type="ARBA" id="ARBA00022723"/>
    </source>
</evidence>
<dbReference type="Gene3D" id="3.40.50.410">
    <property type="entry name" value="von Willebrand factor, type A domain"/>
    <property type="match status" value="1"/>
</dbReference>
<dbReference type="PROSITE" id="PS50988">
    <property type="entry name" value="TROVE"/>
    <property type="match status" value="1"/>
</dbReference>
<dbReference type="InterPro" id="IPR008858">
    <property type="entry name" value="TROVE_dom"/>
</dbReference>
<dbReference type="GO" id="GO:0005737">
    <property type="term" value="C:cytoplasm"/>
    <property type="evidence" value="ECO:0007669"/>
    <property type="project" value="UniProtKB-SubCell"/>
</dbReference>
<keyword evidence="4" id="KW-0479">Metal-binding</keyword>
<dbReference type="EMBL" id="RFKV01000034">
    <property type="protein sequence ID" value="RMD77424.1"/>
    <property type="molecule type" value="Genomic_DNA"/>
</dbReference>
<accession>A0A3M0Z0Y1</accession>
<feature type="domain" description="TROVE" evidence="7">
    <location>
        <begin position="29"/>
        <end position="369"/>
    </location>
</feature>
<gene>
    <name evidence="8" type="ORF">D6810_00990</name>
</gene>
<reference evidence="8 9" key="1">
    <citation type="submission" date="2018-10" db="EMBL/GenBank/DDBJ databases">
        <title>Thermophilic Lithotrophy and Phototrophy in an Intertidal, Iron-rich, Geothermal Spring.</title>
        <authorList>
            <person name="Ward L.M."/>
            <person name="Idei A."/>
            <person name="Nakagawa M."/>
            <person name="Ueno Y."/>
            <person name="Fischer W."/>
            <person name="Mcglynn S.E."/>
        </authorList>
    </citation>
    <scope>NUCLEOTIDE SEQUENCE [LARGE SCALE GENOMIC DNA]</scope>
    <source>
        <strain evidence="8">J137</strain>
    </source>
</reference>
<keyword evidence="3" id="KW-0963">Cytoplasm</keyword>
<comment type="similarity">
    <text evidence="2">Belongs to the Ro 60 kDa family.</text>
</comment>
<comment type="caution">
    <text evidence="8">The sequence shown here is derived from an EMBL/GenBank/DDBJ whole genome shotgun (WGS) entry which is preliminary data.</text>
</comment>
<keyword evidence="5" id="KW-0694">RNA-binding</keyword>
<dbReference type="InterPro" id="IPR056800">
    <property type="entry name" value="vWA_Ro60"/>
</dbReference>
<dbReference type="SUPFAM" id="SSF140864">
    <property type="entry name" value="TROVE domain-like"/>
    <property type="match status" value="1"/>
</dbReference>
<dbReference type="Proteomes" id="UP000269410">
    <property type="component" value="Unassembled WGS sequence"/>
</dbReference>
<dbReference type="GO" id="GO:0046872">
    <property type="term" value="F:metal ion binding"/>
    <property type="evidence" value="ECO:0007669"/>
    <property type="project" value="UniProtKB-KW"/>
</dbReference>
<evidence type="ECO:0000256" key="5">
    <source>
        <dbReference type="ARBA" id="ARBA00022884"/>
    </source>
</evidence>
<evidence type="ECO:0000313" key="8">
    <source>
        <dbReference type="EMBL" id="RMD77424.1"/>
    </source>
</evidence>
<dbReference type="InterPro" id="IPR037214">
    <property type="entry name" value="TROVE_dom_sf"/>
</dbReference>
<dbReference type="PANTHER" id="PTHR14202">
    <property type="entry name" value="60 KDA RIBONUCLEOPROTEIN SSA/RO"/>
    <property type="match status" value="1"/>
</dbReference>
<name>A0A3M0Z0Y1_9BACT</name>
<proteinExistence type="inferred from homology"/>
<organism evidence="8 9">
    <name type="scientific">Candidatus Dojkabacteria bacterium</name>
    <dbReference type="NCBI Taxonomy" id="2099670"/>
    <lineage>
        <taxon>Bacteria</taxon>
        <taxon>Candidatus Dojkabacteria</taxon>
    </lineage>
</organism>
<dbReference type="Pfam" id="PF05731">
    <property type="entry name" value="TROVE"/>
    <property type="match status" value="1"/>
</dbReference>
<sequence>MGSIPVSPTMSYHSALDNGVQIKNRQDQVLNNAGGYVFSVDELDMLKRFLVLGTFDTYYVTKDTLTKEHIENIYRMLNTKEKAIEALEIVKEFSYNGRVIKNEPSIVVLAACFSHQDIEVKRKAAEVFKYVIRTGYHLFQFMEYLKRFRKFGRLIKRTISDWYLSKTPKELSYQVVKYQARITNEGDPSSRWSHKDIIKIVHPKAESHEINSIFRYVLYGTMDESLKDTYIYAYENVKKAENIDDIVHLIQKYNLTWEFVPSNHLWSRDVWKALLPNLPYTALLRNLARLTSLNILDDELLHLVSLKLTDGEYIRKSRVSPFALLLAWLVYKNGKGIKSDSIWHPIPQIVDSLEIAFEKSFENTERELDNKKILIAIDVSGSMCGRLSEAPISIIEAAALLAWVLLRLERNADIEVIGVSTRISHPSINSDSKMGYVMEEIMRYAGGGTDLSLPFRHALNVKKYYDAIVVLTDNETWHGPHPYQLLDYYKNSINKNVKTILVDMVPNSYTIVPLDKNNLNIVGFDSSMFDIIRKFIALE</sequence>
<dbReference type="SUPFAM" id="SSF53300">
    <property type="entry name" value="vWA-like"/>
    <property type="match status" value="1"/>
</dbReference>
<keyword evidence="6" id="KW-0687">Ribonucleoprotein</keyword>
<dbReference type="GO" id="GO:0003723">
    <property type="term" value="F:RNA binding"/>
    <property type="evidence" value="ECO:0007669"/>
    <property type="project" value="UniProtKB-KW"/>
</dbReference>
<evidence type="ECO:0000256" key="1">
    <source>
        <dbReference type="ARBA" id="ARBA00004496"/>
    </source>
</evidence>
<evidence type="ECO:0000256" key="3">
    <source>
        <dbReference type="ARBA" id="ARBA00022490"/>
    </source>
</evidence>
<comment type="subcellular location">
    <subcellularLocation>
        <location evidence="1">Cytoplasm</location>
    </subcellularLocation>
</comment>
<dbReference type="GO" id="GO:1990904">
    <property type="term" value="C:ribonucleoprotein complex"/>
    <property type="evidence" value="ECO:0007669"/>
    <property type="project" value="UniProtKB-KW"/>
</dbReference>
<dbReference type="AlphaFoldDB" id="A0A3M0Z0Y1"/>
<dbReference type="Pfam" id="PF25045">
    <property type="entry name" value="vWA_Ro60"/>
    <property type="match status" value="1"/>
</dbReference>
<dbReference type="InterPro" id="IPR036465">
    <property type="entry name" value="vWFA_dom_sf"/>
</dbReference>
<evidence type="ECO:0000313" key="9">
    <source>
        <dbReference type="Proteomes" id="UP000269410"/>
    </source>
</evidence>
<evidence type="ECO:0000256" key="2">
    <source>
        <dbReference type="ARBA" id="ARBA00007814"/>
    </source>
</evidence>
<dbReference type="PANTHER" id="PTHR14202:SF0">
    <property type="entry name" value="RNA-BINDING PROTEIN RO60"/>
    <property type="match status" value="1"/>
</dbReference>
<protein>
    <submittedName>
        <fullName evidence="8">TROVE domain-containing protein</fullName>
    </submittedName>
</protein>
<evidence type="ECO:0000259" key="7">
    <source>
        <dbReference type="PROSITE" id="PS50988"/>
    </source>
</evidence>
<dbReference type="InterPro" id="IPR040322">
    <property type="entry name" value="TROVE2"/>
</dbReference>
<evidence type="ECO:0000256" key="6">
    <source>
        <dbReference type="ARBA" id="ARBA00023274"/>
    </source>
</evidence>